<keyword evidence="3" id="KW-1185">Reference proteome</keyword>
<dbReference type="PATRIC" id="fig|1121022.4.peg.2787"/>
<dbReference type="GO" id="GO:0005886">
    <property type="term" value="C:plasma membrane"/>
    <property type="evidence" value="ECO:0007669"/>
    <property type="project" value="InterPro"/>
</dbReference>
<proteinExistence type="predicted"/>
<dbReference type="RefSeq" id="WP_018081574.1">
    <property type="nucleotide sequence ID" value="NZ_AQWM01000006.1"/>
</dbReference>
<keyword evidence="1" id="KW-0812">Transmembrane</keyword>
<evidence type="ECO:0000313" key="2">
    <source>
        <dbReference type="EMBL" id="ESQ89793.1"/>
    </source>
</evidence>
<accession>V4REI5</accession>
<evidence type="ECO:0000256" key="1">
    <source>
        <dbReference type="SAM" id="Phobius"/>
    </source>
</evidence>
<dbReference type="STRING" id="1121022.GCA_000376105_01907"/>
<gene>
    <name evidence="2" type="ORF">ABENE_13705</name>
</gene>
<keyword evidence="1" id="KW-1133">Transmembrane helix</keyword>
<organism evidence="2 3">
    <name type="scientific">Asticcacaulis benevestitus DSM 16100 = ATCC BAA-896</name>
    <dbReference type="NCBI Taxonomy" id="1121022"/>
    <lineage>
        <taxon>Bacteria</taxon>
        <taxon>Pseudomonadati</taxon>
        <taxon>Pseudomonadota</taxon>
        <taxon>Alphaproteobacteria</taxon>
        <taxon>Caulobacterales</taxon>
        <taxon>Caulobacteraceae</taxon>
        <taxon>Asticcacaulis</taxon>
    </lineage>
</organism>
<comment type="caution">
    <text evidence="2">The sequence shown here is derived from an EMBL/GenBank/DDBJ whole genome shotgun (WGS) entry which is preliminary data.</text>
</comment>
<dbReference type="Pfam" id="PF09604">
    <property type="entry name" value="Potass_KdpF"/>
    <property type="match status" value="1"/>
</dbReference>
<dbReference type="EMBL" id="AWGB01000028">
    <property type="protein sequence ID" value="ESQ89793.1"/>
    <property type="molecule type" value="Genomic_DNA"/>
</dbReference>
<name>V4REI5_9CAUL</name>
<feature type="transmembrane region" description="Helical" evidence="1">
    <location>
        <begin position="6"/>
        <end position="24"/>
    </location>
</feature>
<evidence type="ECO:0008006" key="4">
    <source>
        <dbReference type="Google" id="ProtNLM"/>
    </source>
</evidence>
<dbReference type="Proteomes" id="UP000017837">
    <property type="component" value="Unassembled WGS sequence"/>
</dbReference>
<keyword evidence="1" id="KW-0472">Membrane</keyword>
<reference evidence="2 3" key="1">
    <citation type="journal article" date="2014" name="Nature">
        <title>Sequential evolution of bacterial morphology by co-option of a developmental regulator.</title>
        <authorList>
            <person name="Jiang C."/>
            <person name="Brown P.J."/>
            <person name="Ducret A."/>
            <person name="Brun Y.V."/>
        </authorList>
    </citation>
    <scope>NUCLEOTIDE SEQUENCE [LARGE SCALE GENOMIC DNA]</scope>
    <source>
        <strain evidence="2 3">DSM 16100</strain>
    </source>
</reference>
<sequence length="30" mass="3159">MTALYIGAGVIVVALLGYLLVALIKPEIFP</sequence>
<dbReference type="GO" id="GO:0008556">
    <property type="term" value="F:P-type potassium transmembrane transporter activity"/>
    <property type="evidence" value="ECO:0007669"/>
    <property type="project" value="InterPro"/>
</dbReference>
<protein>
    <recommendedName>
        <fullName evidence="4">ATPase</fullName>
    </recommendedName>
</protein>
<dbReference type="NCBIfam" id="TIGR02115">
    <property type="entry name" value="potass_kdpF"/>
    <property type="match status" value="1"/>
</dbReference>
<dbReference type="AlphaFoldDB" id="V4REI5"/>
<evidence type="ECO:0000313" key="3">
    <source>
        <dbReference type="Proteomes" id="UP000017837"/>
    </source>
</evidence>
<dbReference type="InterPro" id="IPR011726">
    <property type="entry name" value="KdpF"/>
</dbReference>